<evidence type="ECO:0000256" key="1">
    <source>
        <dbReference type="SAM" id="MobiDB-lite"/>
    </source>
</evidence>
<keyword evidence="3" id="KW-1185">Reference proteome</keyword>
<proteinExistence type="predicted"/>
<organism evidence="2 3">
    <name type="scientific">Muraenolepis orangiensis</name>
    <name type="common">Patagonian moray cod</name>
    <dbReference type="NCBI Taxonomy" id="630683"/>
    <lineage>
        <taxon>Eukaryota</taxon>
        <taxon>Metazoa</taxon>
        <taxon>Chordata</taxon>
        <taxon>Craniata</taxon>
        <taxon>Vertebrata</taxon>
        <taxon>Euteleostomi</taxon>
        <taxon>Actinopterygii</taxon>
        <taxon>Neopterygii</taxon>
        <taxon>Teleostei</taxon>
        <taxon>Neoteleostei</taxon>
        <taxon>Acanthomorphata</taxon>
        <taxon>Zeiogadaria</taxon>
        <taxon>Gadariae</taxon>
        <taxon>Gadiformes</taxon>
        <taxon>Muraenolepidoidei</taxon>
        <taxon>Muraenolepididae</taxon>
        <taxon>Muraenolepis</taxon>
    </lineage>
</organism>
<name>A0A9Q0EQ69_9TELE</name>
<comment type="caution">
    <text evidence="2">The sequence shown here is derived from an EMBL/GenBank/DDBJ whole genome shotgun (WGS) entry which is preliminary data.</text>
</comment>
<dbReference type="AlphaFoldDB" id="A0A9Q0EQ69"/>
<feature type="region of interest" description="Disordered" evidence="1">
    <location>
        <begin position="26"/>
        <end position="62"/>
    </location>
</feature>
<reference evidence="2" key="1">
    <citation type="submission" date="2022-07" db="EMBL/GenBank/DDBJ databases">
        <title>Chromosome-level genome of Muraenolepis orangiensis.</title>
        <authorList>
            <person name="Kim J."/>
        </authorList>
    </citation>
    <scope>NUCLEOTIDE SEQUENCE</scope>
    <source>
        <strain evidence="2">KU_S4_2022</strain>
        <tissue evidence="2">Muscle</tissue>
    </source>
</reference>
<gene>
    <name evidence="2" type="ORF">NHX12_021527</name>
</gene>
<accession>A0A9Q0EQ69</accession>
<evidence type="ECO:0000313" key="2">
    <source>
        <dbReference type="EMBL" id="KAJ3611512.1"/>
    </source>
</evidence>
<dbReference type="Proteomes" id="UP001148018">
    <property type="component" value="Unassembled WGS sequence"/>
</dbReference>
<dbReference type="EMBL" id="JANIIK010000037">
    <property type="protein sequence ID" value="KAJ3611512.1"/>
    <property type="molecule type" value="Genomic_DNA"/>
</dbReference>
<sequence length="77" mass="8673">MEDTTEAIFWMFLQGPLPETRLAHPMKGEEEQPPEIGEDYLLTTSPGTDQGPRPAAVRTRERERKVTFILSLSSTPS</sequence>
<protein>
    <submittedName>
        <fullName evidence="2">Uncharacterized protein</fullName>
    </submittedName>
</protein>
<evidence type="ECO:0000313" key="3">
    <source>
        <dbReference type="Proteomes" id="UP001148018"/>
    </source>
</evidence>